<accession>A0AAE1EFW8</accession>
<sequence length="93" mass="9980">MIYIVYTDPLSSVVSAAVMREPVLAMSHPPPGDCLMPPYCLTLTPLYSCCLTLTPSIPLLIHPDSPILLLIHPGPPIPLLSHPDCPFIPAVSP</sequence>
<evidence type="ECO:0000313" key="2">
    <source>
        <dbReference type="Proteomes" id="UP001286313"/>
    </source>
</evidence>
<evidence type="ECO:0000313" key="1">
    <source>
        <dbReference type="EMBL" id="KAK3849568.1"/>
    </source>
</evidence>
<dbReference type="Proteomes" id="UP001286313">
    <property type="component" value="Unassembled WGS sequence"/>
</dbReference>
<keyword evidence="2" id="KW-1185">Reference proteome</keyword>
<organism evidence="1 2">
    <name type="scientific">Petrolisthes cinctipes</name>
    <name type="common">Flat porcelain crab</name>
    <dbReference type="NCBI Taxonomy" id="88211"/>
    <lineage>
        <taxon>Eukaryota</taxon>
        <taxon>Metazoa</taxon>
        <taxon>Ecdysozoa</taxon>
        <taxon>Arthropoda</taxon>
        <taxon>Crustacea</taxon>
        <taxon>Multicrustacea</taxon>
        <taxon>Malacostraca</taxon>
        <taxon>Eumalacostraca</taxon>
        <taxon>Eucarida</taxon>
        <taxon>Decapoda</taxon>
        <taxon>Pleocyemata</taxon>
        <taxon>Anomura</taxon>
        <taxon>Galatheoidea</taxon>
        <taxon>Porcellanidae</taxon>
        <taxon>Petrolisthes</taxon>
    </lineage>
</organism>
<reference evidence="1" key="1">
    <citation type="submission" date="2023-10" db="EMBL/GenBank/DDBJ databases">
        <title>Genome assemblies of two species of porcelain crab, Petrolisthes cinctipes and Petrolisthes manimaculis (Anomura: Porcellanidae).</title>
        <authorList>
            <person name="Angst P."/>
        </authorList>
    </citation>
    <scope>NUCLEOTIDE SEQUENCE</scope>
    <source>
        <strain evidence="1">PB745_01</strain>
        <tissue evidence="1">Gill</tissue>
    </source>
</reference>
<proteinExistence type="predicted"/>
<dbReference type="EMBL" id="JAWQEG010008826">
    <property type="protein sequence ID" value="KAK3849568.1"/>
    <property type="molecule type" value="Genomic_DNA"/>
</dbReference>
<protein>
    <submittedName>
        <fullName evidence="1">Uncharacterized protein</fullName>
    </submittedName>
</protein>
<comment type="caution">
    <text evidence="1">The sequence shown here is derived from an EMBL/GenBank/DDBJ whole genome shotgun (WGS) entry which is preliminary data.</text>
</comment>
<dbReference type="AlphaFoldDB" id="A0AAE1EFW8"/>
<name>A0AAE1EFW8_PETCI</name>
<gene>
    <name evidence="1" type="ORF">Pcinc_043684</name>
</gene>